<accession>A0A9D4E7R2</accession>
<dbReference type="PANTHER" id="PTHR48066:SF1">
    <property type="entry name" value="CARNOSINE SYNTHASE 1"/>
    <property type="match status" value="1"/>
</dbReference>
<dbReference type="InterPro" id="IPR031046">
    <property type="entry name" value="CARNS1"/>
</dbReference>
<dbReference type="PANTHER" id="PTHR48066">
    <property type="entry name" value="CARNOSINE SYNTHASE 1"/>
    <property type="match status" value="1"/>
</dbReference>
<name>A0A9D4E7R2_DREPO</name>
<reference evidence="1" key="2">
    <citation type="submission" date="2020-11" db="EMBL/GenBank/DDBJ databases">
        <authorList>
            <person name="McCartney M.A."/>
            <person name="Auch B."/>
            <person name="Kono T."/>
            <person name="Mallez S."/>
            <person name="Becker A."/>
            <person name="Gohl D.M."/>
            <person name="Silverstein K.A.T."/>
            <person name="Koren S."/>
            <person name="Bechman K.B."/>
            <person name="Herman A."/>
            <person name="Abrahante J.E."/>
            <person name="Garbe J."/>
        </authorList>
    </citation>
    <scope>NUCLEOTIDE SEQUENCE</scope>
    <source>
        <strain evidence="1">Duluth1</strain>
        <tissue evidence="1">Whole animal</tissue>
    </source>
</reference>
<dbReference type="GO" id="GO:0047730">
    <property type="term" value="F:carnosine synthase activity"/>
    <property type="evidence" value="ECO:0007669"/>
    <property type="project" value="InterPro"/>
</dbReference>
<dbReference type="GO" id="GO:0016887">
    <property type="term" value="F:ATP hydrolysis activity"/>
    <property type="evidence" value="ECO:0007669"/>
    <property type="project" value="InterPro"/>
</dbReference>
<dbReference type="Gene3D" id="3.30.470.20">
    <property type="entry name" value="ATP-grasp fold, B domain"/>
    <property type="match status" value="1"/>
</dbReference>
<reference evidence="1" key="1">
    <citation type="journal article" date="2019" name="bioRxiv">
        <title>The Genome of the Zebra Mussel, Dreissena polymorpha: A Resource for Invasive Species Research.</title>
        <authorList>
            <person name="McCartney M.A."/>
            <person name="Auch B."/>
            <person name="Kono T."/>
            <person name="Mallez S."/>
            <person name="Zhang Y."/>
            <person name="Obille A."/>
            <person name="Becker A."/>
            <person name="Abrahante J.E."/>
            <person name="Garbe J."/>
            <person name="Badalamenti J.P."/>
            <person name="Herman A."/>
            <person name="Mangelson H."/>
            <person name="Liachko I."/>
            <person name="Sullivan S."/>
            <person name="Sone E.D."/>
            <person name="Koren S."/>
            <person name="Silverstein K.A.T."/>
            <person name="Beckman K.B."/>
            <person name="Gohl D.M."/>
        </authorList>
    </citation>
    <scope>NUCLEOTIDE SEQUENCE</scope>
    <source>
        <strain evidence="1">Duluth1</strain>
        <tissue evidence="1">Whole animal</tissue>
    </source>
</reference>
<comment type="caution">
    <text evidence="1">The sequence shown here is derived from an EMBL/GenBank/DDBJ whole genome shotgun (WGS) entry which is preliminary data.</text>
</comment>
<evidence type="ECO:0000313" key="2">
    <source>
        <dbReference type="Proteomes" id="UP000828390"/>
    </source>
</evidence>
<protein>
    <submittedName>
        <fullName evidence="1">Uncharacterized protein</fullName>
    </submittedName>
</protein>
<keyword evidence="2" id="KW-1185">Reference proteome</keyword>
<gene>
    <name evidence="1" type="ORF">DPMN_176127</name>
</gene>
<dbReference type="AlphaFoldDB" id="A0A9D4E7R2"/>
<dbReference type="EMBL" id="JAIWYP010000009">
    <property type="protein sequence ID" value="KAH3774736.1"/>
    <property type="molecule type" value="Genomic_DNA"/>
</dbReference>
<organism evidence="1 2">
    <name type="scientific">Dreissena polymorpha</name>
    <name type="common">Zebra mussel</name>
    <name type="synonym">Mytilus polymorpha</name>
    <dbReference type="NCBI Taxonomy" id="45954"/>
    <lineage>
        <taxon>Eukaryota</taxon>
        <taxon>Metazoa</taxon>
        <taxon>Spiralia</taxon>
        <taxon>Lophotrochozoa</taxon>
        <taxon>Mollusca</taxon>
        <taxon>Bivalvia</taxon>
        <taxon>Autobranchia</taxon>
        <taxon>Heteroconchia</taxon>
        <taxon>Euheterodonta</taxon>
        <taxon>Imparidentia</taxon>
        <taxon>Neoheterodontei</taxon>
        <taxon>Myida</taxon>
        <taxon>Dreissenoidea</taxon>
        <taxon>Dreissenidae</taxon>
        <taxon>Dreissena</taxon>
    </lineage>
</organism>
<dbReference type="Proteomes" id="UP000828390">
    <property type="component" value="Unassembled WGS sequence"/>
</dbReference>
<evidence type="ECO:0000313" key="1">
    <source>
        <dbReference type="EMBL" id="KAH3774736.1"/>
    </source>
</evidence>
<proteinExistence type="predicted"/>
<dbReference type="GO" id="GO:0035499">
    <property type="term" value="P:carnosine biosynthetic process"/>
    <property type="evidence" value="ECO:0007669"/>
    <property type="project" value="InterPro"/>
</dbReference>
<sequence length="95" mass="10409">MLKLEHGNSAIGATLVTSAEELRKQNRATIDCFRTEAEHPGCGLGFGADTLVMKYYGGTEHDVDVVVYGNKLVGAFISDNGPTNYPSFRVWSLWI</sequence>